<keyword evidence="3" id="KW-1185">Reference proteome</keyword>
<gene>
    <name evidence="2" type="ORF">EDC30_103221</name>
</gene>
<feature type="chain" id="PRO_5020201819" description="Lipoprotein" evidence="1">
    <location>
        <begin position="20"/>
        <end position="118"/>
    </location>
</feature>
<organism evidence="2 3">
    <name type="scientific">Paucimonas lemoignei</name>
    <name type="common">Pseudomonas lemoignei</name>
    <dbReference type="NCBI Taxonomy" id="29443"/>
    <lineage>
        <taxon>Bacteria</taxon>
        <taxon>Pseudomonadati</taxon>
        <taxon>Pseudomonadota</taxon>
        <taxon>Betaproteobacteria</taxon>
        <taxon>Burkholderiales</taxon>
        <taxon>Burkholderiaceae</taxon>
        <taxon>Paucimonas</taxon>
    </lineage>
</organism>
<evidence type="ECO:0000256" key="1">
    <source>
        <dbReference type="SAM" id="SignalP"/>
    </source>
</evidence>
<comment type="caution">
    <text evidence="2">The sequence shown here is derived from an EMBL/GenBank/DDBJ whole genome shotgun (WGS) entry which is preliminary data.</text>
</comment>
<name>A0A4R3I225_PAULE</name>
<dbReference type="AlphaFoldDB" id="A0A4R3I225"/>
<protein>
    <recommendedName>
        <fullName evidence="4">Lipoprotein</fullName>
    </recommendedName>
</protein>
<reference evidence="2 3" key="1">
    <citation type="submission" date="2019-03" db="EMBL/GenBank/DDBJ databases">
        <title>Genomic Encyclopedia of Type Strains, Phase IV (KMG-IV): sequencing the most valuable type-strain genomes for metagenomic binning, comparative biology and taxonomic classification.</title>
        <authorList>
            <person name="Goeker M."/>
        </authorList>
    </citation>
    <scope>NUCLEOTIDE SEQUENCE [LARGE SCALE GENOMIC DNA]</scope>
    <source>
        <strain evidence="2 3">DSM 7445</strain>
    </source>
</reference>
<dbReference type="OrthoDB" id="1682314at2"/>
<evidence type="ECO:0008006" key="4">
    <source>
        <dbReference type="Google" id="ProtNLM"/>
    </source>
</evidence>
<sequence length="118" mass="13018">MFKRIYVVLLLLVFGGCNNAGKQFVGNWVAIDDARVSLEITHNGGNFLIKTTYPTTNWSAGFQKDGSIPKMLVTDGPVPAQFRDGMLEIPGMLGPSRIDIVKSNGNLVFNGRQFKRTQ</sequence>
<feature type="signal peptide" evidence="1">
    <location>
        <begin position="1"/>
        <end position="19"/>
    </location>
</feature>
<dbReference type="PROSITE" id="PS51257">
    <property type="entry name" value="PROKAR_LIPOPROTEIN"/>
    <property type="match status" value="1"/>
</dbReference>
<dbReference type="EMBL" id="SLZQ01000003">
    <property type="protein sequence ID" value="TCS37929.1"/>
    <property type="molecule type" value="Genomic_DNA"/>
</dbReference>
<evidence type="ECO:0000313" key="3">
    <source>
        <dbReference type="Proteomes" id="UP000295382"/>
    </source>
</evidence>
<dbReference type="RefSeq" id="WP_132257997.1">
    <property type="nucleotide sequence ID" value="NZ_SLZQ01000003.1"/>
</dbReference>
<evidence type="ECO:0000313" key="2">
    <source>
        <dbReference type="EMBL" id="TCS37929.1"/>
    </source>
</evidence>
<dbReference type="Proteomes" id="UP000295382">
    <property type="component" value="Unassembled WGS sequence"/>
</dbReference>
<accession>A0A4R3I225</accession>
<proteinExistence type="predicted"/>
<keyword evidence="1" id="KW-0732">Signal</keyword>